<feature type="domain" description="Obg" evidence="10">
    <location>
        <begin position="1"/>
        <end position="159"/>
    </location>
</feature>
<evidence type="ECO:0000256" key="2">
    <source>
        <dbReference type="ARBA" id="ARBA00022490"/>
    </source>
</evidence>
<dbReference type="PIRSF" id="PIRSF002401">
    <property type="entry name" value="GTP_bd_Obg/CgtA"/>
    <property type="match status" value="1"/>
</dbReference>
<feature type="binding site" evidence="8">
    <location>
        <begin position="283"/>
        <end position="286"/>
    </location>
    <ligand>
        <name>GTP</name>
        <dbReference type="ChEBI" id="CHEBI:37565"/>
    </ligand>
</feature>
<gene>
    <name evidence="11" type="primary">obgE</name>
    <name evidence="8" type="synonym">obg</name>
    <name evidence="11" type="ORF">ENV54_11500</name>
</gene>
<dbReference type="InterPro" id="IPR036726">
    <property type="entry name" value="GTP1_OBG_dom_sf"/>
</dbReference>
<evidence type="ECO:0000256" key="4">
    <source>
        <dbReference type="ARBA" id="ARBA00022741"/>
    </source>
</evidence>
<keyword evidence="3 8" id="KW-0479">Metal-binding</keyword>
<dbReference type="InterPro" id="IPR006169">
    <property type="entry name" value="GTP1_OBG_dom"/>
</dbReference>
<dbReference type="Pfam" id="PF01018">
    <property type="entry name" value="GTP1_OBG"/>
    <property type="match status" value="1"/>
</dbReference>
<dbReference type="EC" id="3.6.5.-" evidence="8"/>
<dbReference type="InterPro" id="IPR006073">
    <property type="entry name" value="GTP-bd"/>
</dbReference>
<comment type="caution">
    <text evidence="11">The sequence shown here is derived from an EMBL/GenBank/DDBJ whole genome shotgun (WGS) entry which is preliminary data.</text>
</comment>
<dbReference type="CDD" id="cd01898">
    <property type="entry name" value="Obg"/>
    <property type="match status" value="1"/>
</dbReference>
<keyword evidence="2 8" id="KW-0963">Cytoplasm</keyword>
<evidence type="ECO:0000259" key="10">
    <source>
        <dbReference type="PROSITE" id="PS51883"/>
    </source>
</evidence>
<protein>
    <recommendedName>
        <fullName evidence="8">GTPase Obg</fullName>
        <ecNumber evidence="8">3.6.5.-</ecNumber>
    </recommendedName>
    <alternativeName>
        <fullName evidence="8">GTP-binding protein Obg</fullName>
    </alternativeName>
</protein>
<keyword evidence="7 8" id="KW-0342">GTP-binding</keyword>
<dbReference type="Gene3D" id="3.40.50.300">
    <property type="entry name" value="P-loop containing nucleotide triphosphate hydrolases"/>
    <property type="match status" value="1"/>
</dbReference>
<dbReference type="HAMAP" id="MF_01454">
    <property type="entry name" value="GTPase_Obg"/>
    <property type="match status" value="1"/>
</dbReference>
<feature type="domain" description="OBG-type G" evidence="9">
    <location>
        <begin position="160"/>
        <end position="331"/>
    </location>
</feature>
<dbReference type="EMBL" id="DTGT01000374">
    <property type="protein sequence ID" value="HGH61908.1"/>
    <property type="molecule type" value="Genomic_DNA"/>
</dbReference>
<feature type="binding site" evidence="8">
    <location>
        <position position="173"/>
    </location>
    <ligand>
        <name>Mg(2+)</name>
        <dbReference type="ChEBI" id="CHEBI:18420"/>
    </ligand>
</feature>
<sequence>MKFVDKTKIRVISGKGGRGCLSFRREPYVPKGGPDGGDGGKGGDVYLVADPGLNTLLDCQYQQLYRANHGQHGMGKNRQGKSAPDVLIRVPVGTVARDALTGELIADLDRAGARVLVAKGGRGGRGNARFATPRNRAPRQFEEGEPGEEKTLILELKLIADVGLVGLPNSGKSTLLARITNAAPEIGAYPFTTKRPILGVVQVAEGRPFIVADIPGLIEDAHKGAGMGHEFLRHVERTRVLLHLIDPDPELLPDVETRFFIIMNELKSFNEDLVHKPCIVVLTKIDVSRNKKAARAARAAFEQEGFRVHEISALSGQGVDKLIADIVHTLKRREHQENERDEHKT</sequence>
<evidence type="ECO:0000256" key="7">
    <source>
        <dbReference type="ARBA" id="ARBA00023134"/>
    </source>
</evidence>
<dbReference type="GO" id="GO:0005737">
    <property type="term" value="C:cytoplasm"/>
    <property type="evidence" value="ECO:0007669"/>
    <property type="project" value="UniProtKB-SubCell"/>
</dbReference>
<accession>A0A7C4AT03</accession>
<feature type="binding site" evidence="8">
    <location>
        <begin position="191"/>
        <end position="195"/>
    </location>
    <ligand>
        <name>GTP</name>
        <dbReference type="ChEBI" id="CHEBI:37565"/>
    </ligand>
</feature>
<evidence type="ECO:0000256" key="3">
    <source>
        <dbReference type="ARBA" id="ARBA00022723"/>
    </source>
</evidence>
<keyword evidence="4 8" id="KW-0547">Nucleotide-binding</keyword>
<proteinExistence type="inferred from homology"/>
<organism evidence="11">
    <name type="scientific">Desulfomonile tiedjei</name>
    <dbReference type="NCBI Taxonomy" id="2358"/>
    <lineage>
        <taxon>Bacteria</taxon>
        <taxon>Pseudomonadati</taxon>
        <taxon>Thermodesulfobacteriota</taxon>
        <taxon>Desulfomonilia</taxon>
        <taxon>Desulfomonilales</taxon>
        <taxon>Desulfomonilaceae</taxon>
        <taxon>Desulfomonile</taxon>
    </lineage>
</organism>
<dbReference type="SUPFAM" id="SSF52540">
    <property type="entry name" value="P-loop containing nucleoside triphosphate hydrolases"/>
    <property type="match status" value="1"/>
</dbReference>
<dbReference type="SUPFAM" id="SSF82051">
    <property type="entry name" value="Obg GTP-binding protein N-terminal domain"/>
    <property type="match status" value="1"/>
</dbReference>
<dbReference type="NCBIfam" id="NF008955">
    <property type="entry name" value="PRK12297.1"/>
    <property type="match status" value="1"/>
</dbReference>
<dbReference type="NCBIfam" id="TIGR02729">
    <property type="entry name" value="Obg_CgtA"/>
    <property type="match status" value="1"/>
</dbReference>
<comment type="function">
    <text evidence="8">An essential GTPase which binds GTP, GDP and possibly (p)ppGpp with moderate affinity, with high nucleotide exchange rates and a fairly low GTP hydrolysis rate. Plays a role in control of the cell cycle, stress response, ribosome biogenesis and in those bacteria that undergo differentiation, in morphogenesis control.</text>
</comment>
<dbReference type="GO" id="GO:0000287">
    <property type="term" value="F:magnesium ion binding"/>
    <property type="evidence" value="ECO:0007669"/>
    <property type="project" value="InterPro"/>
</dbReference>
<dbReference type="InterPro" id="IPR027417">
    <property type="entry name" value="P-loop_NTPase"/>
</dbReference>
<dbReference type="GO" id="GO:0042254">
    <property type="term" value="P:ribosome biogenesis"/>
    <property type="evidence" value="ECO:0007669"/>
    <property type="project" value="UniProtKB-UniRule"/>
</dbReference>
<dbReference type="Pfam" id="PF01926">
    <property type="entry name" value="MMR_HSR1"/>
    <property type="match status" value="1"/>
</dbReference>
<comment type="cofactor">
    <cofactor evidence="8">
        <name>Mg(2+)</name>
        <dbReference type="ChEBI" id="CHEBI:18420"/>
    </cofactor>
</comment>
<evidence type="ECO:0000259" key="9">
    <source>
        <dbReference type="PROSITE" id="PS51710"/>
    </source>
</evidence>
<keyword evidence="6 8" id="KW-0460">Magnesium</keyword>
<comment type="subunit">
    <text evidence="8">Monomer.</text>
</comment>
<dbReference type="PRINTS" id="PR00326">
    <property type="entry name" value="GTP1OBG"/>
</dbReference>
<dbReference type="PROSITE" id="PS51883">
    <property type="entry name" value="OBG"/>
    <property type="match status" value="1"/>
</dbReference>
<dbReference type="InterPro" id="IPR031167">
    <property type="entry name" value="G_OBG"/>
</dbReference>
<dbReference type="FunFam" id="2.70.210.12:FF:000001">
    <property type="entry name" value="GTPase Obg"/>
    <property type="match status" value="1"/>
</dbReference>
<comment type="similarity">
    <text evidence="1 8">Belongs to the TRAFAC class OBG-HflX-like GTPase superfamily. OBG GTPase family.</text>
</comment>
<evidence type="ECO:0000256" key="6">
    <source>
        <dbReference type="ARBA" id="ARBA00022842"/>
    </source>
</evidence>
<evidence type="ECO:0000256" key="5">
    <source>
        <dbReference type="ARBA" id="ARBA00022801"/>
    </source>
</evidence>
<feature type="binding site" evidence="8">
    <location>
        <position position="193"/>
    </location>
    <ligand>
        <name>Mg(2+)</name>
        <dbReference type="ChEBI" id="CHEBI:18420"/>
    </ligand>
</feature>
<evidence type="ECO:0000256" key="8">
    <source>
        <dbReference type="HAMAP-Rule" id="MF_01454"/>
    </source>
</evidence>
<feature type="binding site" evidence="8">
    <location>
        <begin position="312"/>
        <end position="314"/>
    </location>
    <ligand>
        <name>GTP</name>
        <dbReference type="ChEBI" id="CHEBI:37565"/>
    </ligand>
</feature>
<dbReference type="InterPro" id="IPR014100">
    <property type="entry name" value="GTP-bd_Obg/CgtA"/>
</dbReference>
<evidence type="ECO:0000256" key="1">
    <source>
        <dbReference type="ARBA" id="ARBA00007699"/>
    </source>
</evidence>
<name>A0A7C4AT03_9BACT</name>
<keyword evidence="5 8" id="KW-0378">Hydrolase</keyword>
<dbReference type="PANTHER" id="PTHR11702">
    <property type="entry name" value="DEVELOPMENTALLY REGULATED GTP-BINDING PROTEIN-RELATED"/>
    <property type="match status" value="1"/>
</dbReference>
<dbReference type="Gene3D" id="2.70.210.12">
    <property type="entry name" value="GTP1/OBG domain"/>
    <property type="match status" value="1"/>
</dbReference>
<reference evidence="11" key="1">
    <citation type="journal article" date="2020" name="mSystems">
        <title>Genome- and Community-Level Interaction Insights into Carbon Utilization and Element Cycling Functions of Hydrothermarchaeota in Hydrothermal Sediment.</title>
        <authorList>
            <person name="Zhou Z."/>
            <person name="Liu Y."/>
            <person name="Xu W."/>
            <person name="Pan J."/>
            <person name="Luo Z.H."/>
            <person name="Li M."/>
        </authorList>
    </citation>
    <scope>NUCLEOTIDE SEQUENCE [LARGE SCALE GENOMIC DNA]</scope>
    <source>
        <strain evidence="11">SpSt-769</strain>
    </source>
</reference>
<dbReference type="PANTHER" id="PTHR11702:SF31">
    <property type="entry name" value="MITOCHONDRIAL RIBOSOME-ASSOCIATED GTPASE 2"/>
    <property type="match status" value="1"/>
</dbReference>
<dbReference type="InterPro" id="IPR045086">
    <property type="entry name" value="OBG_GTPase"/>
</dbReference>
<dbReference type="AlphaFoldDB" id="A0A7C4AT03"/>
<dbReference type="PROSITE" id="PS51710">
    <property type="entry name" value="G_OBG"/>
    <property type="match status" value="1"/>
</dbReference>
<dbReference type="NCBIfam" id="NF008956">
    <property type="entry name" value="PRK12299.1"/>
    <property type="match status" value="1"/>
</dbReference>
<evidence type="ECO:0000313" key="11">
    <source>
        <dbReference type="EMBL" id="HGH61908.1"/>
    </source>
</evidence>
<dbReference type="GO" id="GO:0003924">
    <property type="term" value="F:GTPase activity"/>
    <property type="evidence" value="ECO:0007669"/>
    <property type="project" value="UniProtKB-UniRule"/>
</dbReference>
<comment type="subcellular location">
    <subcellularLocation>
        <location evidence="8">Cytoplasm</location>
    </subcellularLocation>
</comment>
<feature type="binding site" evidence="8">
    <location>
        <begin position="166"/>
        <end position="173"/>
    </location>
    <ligand>
        <name>GTP</name>
        <dbReference type="ChEBI" id="CHEBI:37565"/>
    </ligand>
</feature>
<dbReference type="GO" id="GO:0043022">
    <property type="term" value="F:ribosome binding"/>
    <property type="evidence" value="ECO:0007669"/>
    <property type="project" value="UniProtKB-ARBA"/>
</dbReference>
<feature type="binding site" evidence="8">
    <location>
        <begin position="213"/>
        <end position="216"/>
    </location>
    <ligand>
        <name>GTP</name>
        <dbReference type="ChEBI" id="CHEBI:37565"/>
    </ligand>
</feature>
<dbReference type="GO" id="GO:0005525">
    <property type="term" value="F:GTP binding"/>
    <property type="evidence" value="ECO:0007669"/>
    <property type="project" value="UniProtKB-UniRule"/>
</dbReference>